<keyword evidence="9" id="KW-1185">Reference proteome</keyword>
<dbReference type="GO" id="GO:0005737">
    <property type="term" value="C:cytoplasm"/>
    <property type="evidence" value="ECO:0007669"/>
    <property type="project" value="InterPro"/>
</dbReference>
<dbReference type="SUPFAM" id="SSF51395">
    <property type="entry name" value="FMN-linked oxidoreductases"/>
    <property type="match status" value="1"/>
</dbReference>
<accession>A0A151ZRR8</accession>
<dbReference type="Pfam" id="PF01180">
    <property type="entry name" value="DHO_dh"/>
    <property type="match status" value="1"/>
</dbReference>
<dbReference type="EMBL" id="LODT01000021">
    <property type="protein sequence ID" value="KYQ96721.1"/>
    <property type="molecule type" value="Genomic_DNA"/>
</dbReference>
<name>A0A151ZRR8_TIELA</name>
<comment type="cofactor">
    <cofactor evidence="1">
        <name>FMN</name>
        <dbReference type="ChEBI" id="CHEBI:58210"/>
    </cofactor>
</comment>
<evidence type="ECO:0000256" key="6">
    <source>
        <dbReference type="ARBA" id="ARBA00023002"/>
    </source>
</evidence>
<comment type="pathway">
    <text evidence="2">Pyrimidine metabolism; UMP biosynthesis via de novo pathway.</text>
</comment>
<dbReference type="PANTHER" id="PTHR48109">
    <property type="entry name" value="DIHYDROOROTATE DEHYDROGENASE (QUINONE), MITOCHONDRIAL-RELATED"/>
    <property type="match status" value="1"/>
</dbReference>
<keyword evidence="3" id="KW-0285">Flavoprotein</keyword>
<dbReference type="GO" id="GO:0006207">
    <property type="term" value="P:'de novo' pyrimidine nucleobase biosynthetic process"/>
    <property type="evidence" value="ECO:0007669"/>
    <property type="project" value="TreeGrafter"/>
</dbReference>
<gene>
    <name evidence="8" type="ORF">DLAC_04017</name>
</gene>
<evidence type="ECO:0000313" key="8">
    <source>
        <dbReference type="EMBL" id="KYQ96721.1"/>
    </source>
</evidence>
<sequence length="373" mass="40903">MSNTDLKWFPEKSSIYDISKSWLENLEQGPFIDGWKPVSRQKVDKEKWIEFIPGIKLQSPLGVPAGPLLNSTWVKFALDAGFDLPTYKTIRSKKHLGHPVPNVLYLDGVGERQFSKSDSGGYIHSTKKTPSGMTDLAITNSFGMPSMDKEYLKEDITKANGYCQDGQAMIVSIVGTACDAHDFVQDFIDTAMVAVEAGSKIIEVNYSCPNVVTGEGQIYHNPQAVYEISSALVKTLQPYNIPLFIKVGIMEDQEKMNALIQKTTEAGVTGISGINTLSMKVTDKQSGLPSLGENRLSSGVCGAPIRDVALDWVKSARSIIDKQNSPLKLIGCGGIVEPQHFNQFLDAGADIAMSATGLMFDPYLALKWHNKLY</sequence>
<evidence type="ECO:0000256" key="1">
    <source>
        <dbReference type="ARBA" id="ARBA00001917"/>
    </source>
</evidence>
<evidence type="ECO:0000256" key="3">
    <source>
        <dbReference type="ARBA" id="ARBA00022630"/>
    </source>
</evidence>
<dbReference type="STRING" id="361077.A0A151ZRR8"/>
<evidence type="ECO:0000256" key="4">
    <source>
        <dbReference type="ARBA" id="ARBA00022643"/>
    </source>
</evidence>
<dbReference type="Proteomes" id="UP000076078">
    <property type="component" value="Unassembled WGS sequence"/>
</dbReference>
<dbReference type="GO" id="GO:0004152">
    <property type="term" value="F:dihydroorotate dehydrogenase activity"/>
    <property type="evidence" value="ECO:0007669"/>
    <property type="project" value="TreeGrafter"/>
</dbReference>
<protein>
    <submittedName>
        <fullName evidence="8">Dihydroorotate oxidase</fullName>
    </submittedName>
</protein>
<dbReference type="InterPro" id="IPR013785">
    <property type="entry name" value="Aldolase_TIM"/>
</dbReference>
<keyword evidence="5" id="KW-0665">Pyrimidine biosynthesis</keyword>
<proteinExistence type="predicted"/>
<dbReference type="InParanoid" id="A0A151ZRR8"/>
<keyword evidence="4" id="KW-0288">FMN</keyword>
<dbReference type="OrthoDB" id="14784at2759"/>
<organism evidence="8 9">
    <name type="scientific">Tieghemostelium lacteum</name>
    <name type="common">Slime mold</name>
    <name type="synonym">Dictyostelium lacteum</name>
    <dbReference type="NCBI Taxonomy" id="361077"/>
    <lineage>
        <taxon>Eukaryota</taxon>
        <taxon>Amoebozoa</taxon>
        <taxon>Evosea</taxon>
        <taxon>Eumycetozoa</taxon>
        <taxon>Dictyostelia</taxon>
        <taxon>Dictyosteliales</taxon>
        <taxon>Raperosteliaceae</taxon>
        <taxon>Tieghemostelium</taxon>
    </lineage>
</organism>
<reference evidence="8 9" key="1">
    <citation type="submission" date="2015-12" db="EMBL/GenBank/DDBJ databases">
        <title>Dictyostelia acquired genes for synthesis and detection of signals that induce cell-type specialization by lateral gene transfer from prokaryotes.</title>
        <authorList>
            <person name="Gloeckner G."/>
            <person name="Schaap P."/>
        </authorList>
    </citation>
    <scope>NUCLEOTIDE SEQUENCE [LARGE SCALE GENOMIC DNA]</scope>
    <source>
        <strain evidence="8 9">TK</strain>
    </source>
</reference>
<evidence type="ECO:0000259" key="7">
    <source>
        <dbReference type="Pfam" id="PF01180"/>
    </source>
</evidence>
<dbReference type="Gene3D" id="3.20.20.70">
    <property type="entry name" value="Aldolase class I"/>
    <property type="match status" value="1"/>
</dbReference>
<dbReference type="CDD" id="cd02810">
    <property type="entry name" value="DHOD_DHPD_FMN"/>
    <property type="match status" value="1"/>
</dbReference>
<feature type="domain" description="Dihydroorotate dehydrogenase catalytic" evidence="7">
    <location>
        <begin position="138"/>
        <end position="363"/>
    </location>
</feature>
<dbReference type="PANTHER" id="PTHR48109:SF1">
    <property type="entry name" value="DIHYDROOROTATE DEHYDROGENASE (FUMARATE)"/>
    <property type="match status" value="1"/>
</dbReference>
<dbReference type="AlphaFoldDB" id="A0A151ZRR8"/>
<dbReference type="InterPro" id="IPR050074">
    <property type="entry name" value="DHO_dehydrogenase"/>
</dbReference>
<comment type="caution">
    <text evidence="8">The sequence shown here is derived from an EMBL/GenBank/DDBJ whole genome shotgun (WGS) entry which is preliminary data.</text>
</comment>
<evidence type="ECO:0000256" key="2">
    <source>
        <dbReference type="ARBA" id="ARBA00004725"/>
    </source>
</evidence>
<dbReference type="GO" id="GO:0006221">
    <property type="term" value="P:pyrimidine nucleotide biosynthetic process"/>
    <property type="evidence" value="ECO:0007669"/>
    <property type="project" value="UniProtKB-KW"/>
</dbReference>
<keyword evidence="6" id="KW-0560">Oxidoreductase</keyword>
<dbReference type="OMA" id="CPNEGHN"/>
<evidence type="ECO:0000313" key="9">
    <source>
        <dbReference type="Proteomes" id="UP000076078"/>
    </source>
</evidence>
<evidence type="ECO:0000256" key="5">
    <source>
        <dbReference type="ARBA" id="ARBA00022975"/>
    </source>
</evidence>
<dbReference type="InterPro" id="IPR005720">
    <property type="entry name" value="Dihydroorotate_DH_cat"/>
</dbReference>